<evidence type="ECO:0000313" key="3">
    <source>
        <dbReference type="Proteomes" id="UP001218638"/>
    </source>
</evidence>
<evidence type="ECO:0000256" key="1">
    <source>
        <dbReference type="SAM" id="SignalP"/>
    </source>
</evidence>
<evidence type="ECO:0000313" key="2">
    <source>
        <dbReference type="EMBL" id="WED67222.1"/>
    </source>
</evidence>
<dbReference type="Proteomes" id="UP001218638">
    <property type="component" value="Chromosome"/>
</dbReference>
<organism evidence="2 3">
    <name type="scientific">Synoicihabitans lomoniglobus</name>
    <dbReference type="NCBI Taxonomy" id="2909285"/>
    <lineage>
        <taxon>Bacteria</taxon>
        <taxon>Pseudomonadati</taxon>
        <taxon>Verrucomicrobiota</taxon>
        <taxon>Opitutia</taxon>
        <taxon>Opitutales</taxon>
        <taxon>Opitutaceae</taxon>
        <taxon>Synoicihabitans</taxon>
    </lineage>
</organism>
<feature type="signal peptide" evidence="1">
    <location>
        <begin position="1"/>
        <end position="20"/>
    </location>
</feature>
<gene>
    <name evidence="2" type="ORF">PXH66_10195</name>
</gene>
<keyword evidence="1" id="KW-0732">Signal</keyword>
<dbReference type="KEGG" id="slom:PXH66_10195"/>
<feature type="chain" id="PRO_5041913471" evidence="1">
    <location>
        <begin position="21"/>
        <end position="395"/>
    </location>
</feature>
<sequence length="395" mass="41444">MKHKTLLSIISLLAFTSAQAEFTKVADFEAGLDGAIEDSNAATAAEGRGSISQVDDPFAAGNKVLQLAPGSFLNGTGGQWTWFSIPLPPVTGSGTLYYRFSKETDLVSPVFGTSPSEETPQSYGDYSQVVGQAIDSIMIAYDDTGYTTTNIVLEAQTWYEFWFTFDQPTNVYSAYIRGGEYTAITPIIENAIFRSKGTTPQTYFYARSTVGSLTSPAAVDDVYFDDLYIDTSGTNLNAPGSAGDVGSGSGDTELTDSGPVVLGNGNVANIATRGAVGTGDSLLTAGFVIEEGQKRVLIRGIGPTLGTFNVTGVLADPKLTLFKDNVVLKTNTKWGDAENVSRITATSSAVGAFPLDAGSADAVILLTLDAGSYTVQLSGVGDTTGNALIEVYQAK</sequence>
<dbReference type="RefSeq" id="WP_330931485.1">
    <property type="nucleotide sequence ID" value="NZ_CP119075.1"/>
</dbReference>
<accession>A0AAF0CSG8</accession>
<dbReference type="AlphaFoldDB" id="A0AAF0CSG8"/>
<keyword evidence="3" id="KW-1185">Reference proteome</keyword>
<dbReference type="Gene3D" id="2.60.120.200">
    <property type="match status" value="1"/>
</dbReference>
<dbReference type="EMBL" id="CP119075">
    <property type="protein sequence ID" value="WED67222.1"/>
    <property type="molecule type" value="Genomic_DNA"/>
</dbReference>
<reference evidence="2" key="1">
    <citation type="submission" date="2023-03" db="EMBL/GenBank/DDBJ databases">
        <title>Lomoglobus Profundus gen. nov., sp. nov., a novel member of the phylum Verrucomicrobia, isolated from deep-marine sediment of South China Sea.</title>
        <authorList>
            <person name="Ahmad T."/>
            <person name="Ishaq S.E."/>
            <person name="Wang F."/>
        </authorList>
    </citation>
    <scope>NUCLEOTIDE SEQUENCE</scope>
    <source>
        <strain evidence="2">LMO-M01</strain>
    </source>
</reference>
<name>A0AAF0CSG8_9BACT</name>
<protein>
    <submittedName>
        <fullName evidence="2">Uncharacterized protein</fullName>
    </submittedName>
</protein>
<proteinExistence type="predicted"/>